<organism evidence="2 3">
    <name type="scientific">Terriglobus albidus</name>
    <dbReference type="NCBI Taxonomy" id="1592106"/>
    <lineage>
        <taxon>Bacteria</taxon>
        <taxon>Pseudomonadati</taxon>
        <taxon>Acidobacteriota</taxon>
        <taxon>Terriglobia</taxon>
        <taxon>Terriglobales</taxon>
        <taxon>Acidobacteriaceae</taxon>
        <taxon>Terriglobus</taxon>
    </lineage>
</organism>
<gene>
    <name evidence="2" type="ORF">FTW19_17225</name>
</gene>
<dbReference type="RefSeq" id="WP_147648771.1">
    <property type="nucleotide sequence ID" value="NZ_CP042806.1"/>
</dbReference>
<protein>
    <submittedName>
        <fullName evidence="2">Uncharacterized protein</fullName>
    </submittedName>
</protein>
<dbReference type="AlphaFoldDB" id="A0A5B9ECZ3"/>
<dbReference type="Proteomes" id="UP000321820">
    <property type="component" value="Chromosome"/>
</dbReference>
<accession>A0A5B9ECZ3</accession>
<keyword evidence="3" id="KW-1185">Reference proteome</keyword>
<evidence type="ECO:0000313" key="3">
    <source>
        <dbReference type="Proteomes" id="UP000321820"/>
    </source>
</evidence>
<dbReference type="EMBL" id="CP042806">
    <property type="protein sequence ID" value="QEE29579.1"/>
    <property type="molecule type" value="Genomic_DNA"/>
</dbReference>
<evidence type="ECO:0000256" key="1">
    <source>
        <dbReference type="SAM" id="MobiDB-lite"/>
    </source>
</evidence>
<evidence type="ECO:0000313" key="2">
    <source>
        <dbReference type="EMBL" id="QEE29579.1"/>
    </source>
</evidence>
<reference evidence="2 3" key="1">
    <citation type="submission" date="2019-08" db="EMBL/GenBank/DDBJ databases">
        <title>Complete genome sequence of Terriglobus albidus strain ORNL.</title>
        <authorList>
            <person name="Podar M."/>
        </authorList>
    </citation>
    <scope>NUCLEOTIDE SEQUENCE [LARGE SCALE GENOMIC DNA]</scope>
    <source>
        <strain evidence="2 3">ORNL</strain>
    </source>
</reference>
<dbReference type="OrthoDB" id="123205at2"/>
<sequence length="228" mass="24472">MRHKNIKNRFQDQIGELAPVSVALLLMSVIPPCRAQSTSRPTAAAKSHFQSREKLNSKIANPAPAPAPAPAASPAAVRLNGGMLTVNADNSELRQVLQDISRESGMAIQGKVRDARIFGNYGPGEPSAVLTELLAGQGYNILMIGGGREGAPRQLLLTDRSNGPALPSPQPAIQNKAERVELGPGAIAHPPPEAVDDPQMRTYLRDRKLQQMYESQEKENKGNPAPPK</sequence>
<dbReference type="KEGG" id="talb:FTW19_17225"/>
<proteinExistence type="predicted"/>
<feature type="region of interest" description="Disordered" evidence="1">
    <location>
        <begin position="161"/>
        <end position="199"/>
    </location>
</feature>
<name>A0A5B9ECZ3_9BACT</name>